<comment type="caution">
    <text evidence="1">The sequence shown here is derived from an EMBL/GenBank/DDBJ whole genome shotgun (WGS) entry which is preliminary data.</text>
</comment>
<dbReference type="RefSeq" id="WP_322776289.1">
    <property type="nucleotide sequence ID" value="NZ_JARJFB010000014.1"/>
</dbReference>
<accession>A0ABU5NB97</accession>
<organism evidence="1 2">
    <name type="scientific">Candidatus Megaera venefica</name>
    <dbReference type="NCBI Taxonomy" id="2055910"/>
    <lineage>
        <taxon>Bacteria</taxon>
        <taxon>Pseudomonadati</taxon>
        <taxon>Pseudomonadota</taxon>
        <taxon>Alphaproteobacteria</taxon>
        <taxon>Rickettsiales</taxon>
        <taxon>Rickettsiaceae</taxon>
        <taxon>Candidatus Megaera</taxon>
    </lineage>
</organism>
<dbReference type="EMBL" id="JARJFB010000014">
    <property type="protein sequence ID" value="MEA0970387.1"/>
    <property type="molecule type" value="Genomic_DNA"/>
</dbReference>
<name>A0ABU5NB97_9RICK</name>
<protein>
    <submittedName>
        <fullName evidence="1">Uncharacterized protein</fullName>
    </submittedName>
</protein>
<keyword evidence="2" id="KW-1185">Reference proteome</keyword>
<reference evidence="1 2" key="1">
    <citation type="submission" date="2023-03" db="EMBL/GenBank/DDBJ databases">
        <title>Host association and intracellularity evolved multiple times independently in the Rickettsiales.</title>
        <authorList>
            <person name="Castelli M."/>
            <person name="Nardi T."/>
            <person name="Gammuto L."/>
            <person name="Bellinzona G."/>
            <person name="Sabaneyeva E."/>
            <person name="Potekhin A."/>
            <person name="Serra V."/>
            <person name="Petroni G."/>
            <person name="Sassera D."/>
        </authorList>
    </citation>
    <scope>NUCLEOTIDE SEQUENCE [LARGE SCALE GENOMIC DNA]</scope>
    <source>
        <strain evidence="1 2">Sr 2-6</strain>
    </source>
</reference>
<evidence type="ECO:0000313" key="1">
    <source>
        <dbReference type="EMBL" id="MEA0970387.1"/>
    </source>
</evidence>
<gene>
    <name evidence="1" type="ORF">Megvenef_00346</name>
</gene>
<dbReference type="Proteomes" id="UP001291687">
    <property type="component" value="Unassembled WGS sequence"/>
</dbReference>
<proteinExistence type="predicted"/>
<evidence type="ECO:0000313" key="2">
    <source>
        <dbReference type="Proteomes" id="UP001291687"/>
    </source>
</evidence>
<sequence length="70" mass="8062">MKETSASISKYGRKDTPEALAKRLKESQDDIKMAKSGVACDRLIALHRFKELFAKNKRMIALQNLEDPYY</sequence>